<organism evidence="2 3">
    <name type="scientific">Brassica napus</name>
    <name type="common">Rape</name>
    <dbReference type="NCBI Taxonomy" id="3708"/>
    <lineage>
        <taxon>Eukaryota</taxon>
        <taxon>Viridiplantae</taxon>
        <taxon>Streptophyta</taxon>
        <taxon>Embryophyta</taxon>
        <taxon>Tracheophyta</taxon>
        <taxon>Spermatophyta</taxon>
        <taxon>Magnoliopsida</taxon>
        <taxon>eudicotyledons</taxon>
        <taxon>Gunneridae</taxon>
        <taxon>Pentapetalae</taxon>
        <taxon>rosids</taxon>
        <taxon>malvids</taxon>
        <taxon>Brassicales</taxon>
        <taxon>Brassicaceae</taxon>
        <taxon>Brassiceae</taxon>
        <taxon>Brassica</taxon>
    </lineage>
</organism>
<name>A0ABQ8A4C1_BRANA</name>
<feature type="chain" id="PRO_5047286272" description="Defensin-like protein" evidence="1">
    <location>
        <begin position="25"/>
        <end position="146"/>
    </location>
</feature>
<evidence type="ECO:0000256" key="1">
    <source>
        <dbReference type="SAM" id="SignalP"/>
    </source>
</evidence>
<evidence type="ECO:0000313" key="3">
    <source>
        <dbReference type="Proteomes" id="UP000824890"/>
    </source>
</evidence>
<accession>A0ABQ8A4C1</accession>
<dbReference type="EMBL" id="JAGKQM010000014">
    <property type="protein sequence ID" value="KAH0887352.1"/>
    <property type="molecule type" value="Genomic_DNA"/>
</dbReference>
<keyword evidence="1" id="KW-0732">Signal</keyword>
<gene>
    <name evidence="2" type="ORF">HID58_063448</name>
</gene>
<reference evidence="2 3" key="1">
    <citation type="submission" date="2021-05" db="EMBL/GenBank/DDBJ databases">
        <title>Genome Assembly of Synthetic Allotetraploid Brassica napus Reveals Homoeologous Exchanges between Subgenomes.</title>
        <authorList>
            <person name="Davis J.T."/>
        </authorList>
    </citation>
    <scope>NUCLEOTIDE SEQUENCE [LARGE SCALE GENOMIC DNA]</scope>
    <source>
        <strain evidence="3">cv. Da-Ae</strain>
        <tissue evidence="2">Seedling</tissue>
    </source>
</reference>
<protein>
    <recommendedName>
        <fullName evidence="4">Defensin-like protein</fullName>
    </recommendedName>
</protein>
<comment type="caution">
    <text evidence="2">The sequence shown here is derived from an EMBL/GenBank/DDBJ whole genome shotgun (WGS) entry which is preliminary data.</text>
</comment>
<evidence type="ECO:0008006" key="4">
    <source>
        <dbReference type="Google" id="ProtNLM"/>
    </source>
</evidence>
<evidence type="ECO:0000313" key="2">
    <source>
        <dbReference type="EMBL" id="KAH0887352.1"/>
    </source>
</evidence>
<sequence length="146" mass="16194">MTITMKTLITFVFTILFLGFSVHCRTITSAVTPGYGELNTDICFTVLSPCNWRYPNGEAMCDGGCRRDHKRSGYCDTHGRSIAVTPASAVTPDNGYGELNTDICFTVMSPCNWRYPNGEAMCNDYCKRNKTYSGHCDAHGRCCCVI</sequence>
<dbReference type="Proteomes" id="UP000824890">
    <property type="component" value="Unassembled WGS sequence"/>
</dbReference>
<proteinExistence type="predicted"/>
<keyword evidence="3" id="KW-1185">Reference proteome</keyword>
<feature type="signal peptide" evidence="1">
    <location>
        <begin position="1"/>
        <end position="24"/>
    </location>
</feature>